<dbReference type="SUPFAM" id="SSF51735">
    <property type="entry name" value="NAD(P)-binding Rossmann-fold domains"/>
    <property type="match status" value="1"/>
</dbReference>
<gene>
    <name evidence="3" type="ORF">ACFQE1_21720</name>
</gene>
<sequence length="177" mass="19372">ARRIEREVRDVGDADLDVRELDLADLDSVAAFADSFRADYDDLDVLVNNAGVMAIPRSETTDGFETQFGVNHLGHFALTGRLLDRVVETAERDGEARVVTVSSGVHENGEIDFDDLQGERGYDKWEAYGQSKLANVLFGYELDRRLDAAGVVNVGSVVCHPGYAATNLQRRGPEAEG</sequence>
<comment type="similarity">
    <text evidence="1">Belongs to the short-chain dehydrogenases/reductases (SDR) family.</text>
</comment>
<comment type="caution">
    <text evidence="3">The sequence shown here is derived from an EMBL/GenBank/DDBJ whole genome shotgun (WGS) entry which is preliminary data.</text>
</comment>
<dbReference type="PANTHER" id="PTHR24320">
    <property type="entry name" value="RETINOL DEHYDROGENASE"/>
    <property type="match status" value="1"/>
</dbReference>
<dbReference type="Pfam" id="PF00106">
    <property type="entry name" value="adh_short"/>
    <property type="match status" value="1"/>
</dbReference>
<dbReference type="PANTHER" id="PTHR24320:SF148">
    <property type="entry name" value="NAD(P)-BINDING ROSSMANN-FOLD SUPERFAMILY PROTEIN"/>
    <property type="match status" value="1"/>
</dbReference>
<evidence type="ECO:0000256" key="2">
    <source>
        <dbReference type="ARBA" id="ARBA00023002"/>
    </source>
</evidence>
<feature type="non-terminal residue" evidence="3">
    <location>
        <position position="1"/>
    </location>
</feature>
<reference evidence="3 4" key="1">
    <citation type="journal article" date="2019" name="Int. J. Syst. Evol. Microbiol.">
        <title>The Global Catalogue of Microorganisms (GCM) 10K type strain sequencing project: providing services to taxonomists for standard genome sequencing and annotation.</title>
        <authorList>
            <consortium name="The Broad Institute Genomics Platform"/>
            <consortium name="The Broad Institute Genome Sequencing Center for Infectious Disease"/>
            <person name="Wu L."/>
            <person name="Ma J."/>
        </authorList>
    </citation>
    <scope>NUCLEOTIDE SEQUENCE [LARGE SCALE GENOMIC DNA]</scope>
    <source>
        <strain evidence="3 4">NBRC 111368</strain>
    </source>
</reference>
<evidence type="ECO:0000256" key="1">
    <source>
        <dbReference type="ARBA" id="ARBA00006484"/>
    </source>
</evidence>
<evidence type="ECO:0000313" key="4">
    <source>
        <dbReference type="Proteomes" id="UP001596328"/>
    </source>
</evidence>
<organism evidence="3 4">
    <name type="scientific">Halobium palmae</name>
    <dbReference type="NCBI Taxonomy" id="1776492"/>
    <lineage>
        <taxon>Archaea</taxon>
        <taxon>Methanobacteriati</taxon>
        <taxon>Methanobacteriota</taxon>
        <taxon>Stenosarchaea group</taxon>
        <taxon>Halobacteria</taxon>
        <taxon>Halobacteriales</taxon>
        <taxon>Haloferacaceae</taxon>
        <taxon>Halobium</taxon>
    </lineage>
</organism>
<keyword evidence="4" id="KW-1185">Reference proteome</keyword>
<accession>A0ABD5S5X2</accession>
<proteinExistence type="inferred from homology"/>
<name>A0ABD5S5X2_9EURY</name>
<keyword evidence="2" id="KW-0560">Oxidoreductase</keyword>
<dbReference type="InterPro" id="IPR002347">
    <property type="entry name" value="SDR_fam"/>
</dbReference>
<dbReference type="Proteomes" id="UP001596328">
    <property type="component" value="Unassembled WGS sequence"/>
</dbReference>
<feature type="non-terminal residue" evidence="3">
    <location>
        <position position="177"/>
    </location>
</feature>
<dbReference type="GO" id="GO:0016491">
    <property type="term" value="F:oxidoreductase activity"/>
    <property type="evidence" value="ECO:0007669"/>
    <property type="project" value="UniProtKB-KW"/>
</dbReference>
<dbReference type="AlphaFoldDB" id="A0ABD5S5X2"/>
<protein>
    <submittedName>
        <fullName evidence="3">SDR family NAD(P)-dependent oxidoreductase</fullName>
    </submittedName>
</protein>
<dbReference type="Gene3D" id="3.40.50.720">
    <property type="entry name" value="NAD(P)-binding Rossmann-like Domain"/>
    <property type="match status" value="1"/>
</dbReference>
<evidence type="ECO:0000313" key="3">
    <source>
        <dbReference type="EMBL" id="MFC6726947.1"/>
    </source>
</evidence>
<dbReference type="InterPro" id="IPR036291">
    <property type="entry name" value="NAD(P)-bd_dom_sf"/>
</dbReference>
<dbReference type="EMBL" id="JBHSWU010001537">
    <property type="protein sequence ID" value="MFC6726947.1"/>
    <property type="molecule type" value="Genomic_DNA"/>
</dbReference>